<gene>
    <name evidence="13" type="ORF">SAMN05660649_00668</name>
</gene>
<evidence type="ECO:0000256" key="8">
    <source>
        <dbReference type="ARBA" id="ARBA00023163"/>
    </source>
</evidence>
<dbReference type="SMART" id="SM00342">
    <property type="entry name" value="HTH_ARAC"/>
    <property type="match status" value="1"/>
</dbReference>
<name>A0A1I2P4D1_9FIRM</name>
<dbReference type="PRINTS" id="PR00032">
    <property type="entry name" value="HTHARAC"/>
</dbReference>
<dbReference type="InterPro" id="IPR020449">
    <property type="entry name" value="Tscrpt_reg_AraC-type_HTH"/>
</dbReference>
<dbReference type="InterPro" id="IPR011006">
    <property type="entry name" value="CheY-like_superfamily"/>
</dbReference>
<feature type="domain" description="Response regulatory" evidence="12">
    <location>
        <begin position="3"/>
        <end position="120"/>
    </location>
</feature>
<dbReference type="STRING" id="341036.SAMN05660649_00668"/>
<dbReference type="GO" id="GO:0000160">
    <property type="term" value="P:phosphorelay signal transduction system"/>
    <property type="evidence" value="ECO:0007669"/>
    <property type="project" value="UniProtKB-KW"/>
</dbReference>
<protein>
    <recommendedName>
        <fullName evidence="2">Stage 0 sporulation protein A homolog</fullName>
    </recommendedName>
</protein>
<evidence type="ECO:0000256" key="1">
    <source>
        <dbReference type="ARBA" id="ARBA00004496"/>
    </source>
</evidence>
<organism evidence="13 14">
    <name type="scientific">Desulfotruncus arcticus DSM 17038</name>
    <dbReference type="NCBI Taxonomy" id="1121424"/>
    <lineage>
        <taxon>Bacteria</taxon>
        <taxon>Bacillati</taxon>
        <taxon>Bacillota</taxon>
        <taxon>Clostridia</taxon>
        <taxon>Eubacteriales</taxon>
        <taxon>Desulfallaceae</taxon>
        <taxon>Desulfotruncus</taxon>
    </lineage>
</organism>
<evidence type="ECO:0000256" key="9">
    <source>
        <dbReference type="ARBA" id="ARBA00024867"/>
    </source>
</evidence>
<dbReference type="SUPFAM" id="SSF46689">
    <property type="entry name" value="Homeodomain-like"/>
    <property type="match status" value="2"/>
</dbReference>
<dbReference type="InterPro" id="IPR009057">
    <property type="entry name" value="Homeodomain-like_sf"/>
</dbReference>
<dbReference type="PANTHER" id="PTHR42713:SF3">
    <property type="entry name" value="TRANSCRIPTIONAL REGULATORY PROTEIN HPTR"/>
    <property type="match status" value="1"/>
</dbReference>
<dbReference type="Pfam" id="PF00072">
    <property type="entry name" value="Response_reg"/>
    <property type="match status" value="1"/>
</dbReference>
<evidence type="ECO:0000313" key="13">
    <source>
        <dbReference type="EMBL" id="SFG09939.1"/>
    </source>
</evidence>
<accession>A0A1I2P4D1</accession>
<evidence type="ECO:0000313" key="14">
    <source>
        <dbReference type="Proteomes" id="UP000199337"/>
    </source>
</evidence>
<dbReference type="OrthoDB" id="324626at2"/>
<evidence type="ECO:0000256" key="7">
    <source>
        <dbReference type="ARBA" id="ARBA00023125"/>
    </source>
</evidence>
<dbReference type="RefSeq" id="WP_092468701.1">
    <property type="nucleotide sequence ID" value="NZ_FOOX01000002.1"/>
</dbReference>
<evidence type="ECO:0000256" key="6">
    <source>
        <dbReference type="ARBA" id="ARBA00023015"/>
    </source>
</evidence>
<dbReference type="InterPro" id="IPR051552">
    <property type="entry name" value="HptR"/>
</dbReference>
<dbReference type="InterPro" id="IPR018060">
    <property type="entry name" value="HTH_AraC"/>
</dbReference>
<evidence type="ECO:0000256" key="4">
    <source>
        <dbReference type="ARBA" id="ARBA00022553"/>
    </source>
</evidence>
<dbReference type="PROSITE" id="PS50110">
    <property type="entry name" value="RESPONSE_REGULATORY"/>
    <property type="match status" value="1"/>
</dbReference>
<dbReference type="GO" id="GO:0043565">
    <property type="term" value="F:sequence-specific DNA binding"/>
    <property type="evidence" value="ECO:0007669"/>
    <property type="project" value="InterPro"/>
</dbReference>
<comment type="subcellular location">
    <subcellularLocation>
        <location evidence="1">Cytoplasm</location>
    </subcellularLocation>
</comment>
<keyword evidence="6" id="KW-0805">Transcription regulation</keyword>
<dbReference type="Proteomes" id="UP000199337">
    <property type="component" value="Unassembled WGS sequence"/>
</dbReference>
<dbReference type="InterPro" id="IPR001789">
    <property type="entry name" value="Sig_transdc_resp-reg_receiver"/>
</dbReference>
<evidence type="ECO:0000256" key="3">
    <source>
        <dbReference type="ARBA" id="ARBA00022490"/>
    </source>
</evidence>
<evidence type="ECO:0000256" key="10">
    <source>
        <dbReference type="PROSITE-ProRule" id="PRU00169"/>
    </source>
</evidence>
<evidence type="ECO:0000256" key="5">
    <source>
        <dbReference type="ARBA" id="ARBA00023012"/>
    </source>
</evidence>
<dbReference type="SMART" id="SM00448">
    <property type="entry name" value="REC"/>
    <property type="match status" value="1"/>
</dbReference>
<dbReference type="GO" id="GO:0003700">
    <property type="term" value="F:DNA-binding transcription factor activity"/>
    <property type="evidence" value="ECO:0007669"/>
    <property type="project" value="InterPro"/>
</dbReference>
<dbReference type="CDD" id="cd17536">
    <property type="entry name" value="REC_YesN-like"/>
    <property type="match status" value="1"/>
</dbReference>
<dbReference type="SUPFAM" id="SSF52172">
    <property type="entry name" value="CheY-like"/>
    <property type="match status" value="1"/>
</dbReference>
<comment type="function">
    <text evidence="9">May play the central regulatory role in sporulation. It may be an element of the effector pathway responsible for the activation of sporulation genes in response to nutritional stress. Spo0A may act in concert with spo0H (a sigma factor) to control the expression of some genes that are critical to the sporulation process.</text>
</comment>
<keyword evidence="5" id="KW-0902">Two-component regulatory system</keyword>
<dbReference type="GO" id="GO:0005737">
    <property type="term" value="C:cytoplasm"/>
    <property type="evidence" value="ECO:0007669"/>
    <property type="project" value="UniProtKB-SubCell"/>
</dbReference>
<reference evidence="14" key="1">
    <citation type="submission" date="2016-10" db="EMBL/GenBank/DDBJ databases">
        <authorList>
            <person name="Varghese N."/>
            <person name="Submissions S."/>
        </authorList>
    </citation>
    <scope>NUCLEOTIDE SEQUENCE [LARGE SCALE GENOMIC DNA]</scope>
    <source>
        <strain evidence="14">DSM 17038</strain>
    </source>
</reference>
<evidence type="ECO:0000259" key="11">
    <source>
        <dbReference type="PROSITE" id="PS01124"/>
    </source>
</evidence>
<dbReference type="Gene3D" id="1.10.10.60">
    <property type="entry name" value="Homeodomain-like"/>
    <property type="match status" value="2"/>
</dbReference>
<feature type="domain" description="HTH araC/xylS-type" evidence="11">
    <location>
        <begin position="163"/>
        <end position="265"/>
    </location>
</feature>
<dbReference type="EMBL" id="FOOX01000002">
    <property type="protein sequence ID" value="SFG09939.1"/>
    <property type="molecule type" value="Genomic_DNA"/>
</dbReference>
<dbReference type="AlphaFoldDB" id="A0A1I2P4D1"/>
<sequence length="268" mass="30857">MYKLVAADDEVTALKFIDYCIKRNELPVALVGTAMDGKEAIGLIDDLHPDIVLLDIKMPKLNGVEVGKYIAEKHPGTKVIMLTAYDQFDFAQQAIRFNAYDYLLKPVKPEQLIEVIKKAIKEINRQRLVEEQNQNLTEIKNIINSYNEPLMKILSKPELKNVEQVVSWIQNYLQVNYHKNITLEHLAEKVYLSPCYVSRAFRQVTGLNFMQYLTEIRIERAMQLLKIGKYSVSEVAEAVGYKDASYFSQMFKKKTGFVPSELINKQAK</sequence>
<keyword evidence="7" id="KW-0238">DNA-binding</keyword>
<feature type="modified residue" description="4-aspartylphosphate" evidence="10">
    <location>
        <position position="55"/>
    </location>
</feature>
<dbReference type="PANTHER" id="PTHR42713">
    <property type="entry name" value="HISTIDINE KINASE-RELATED"/>
    <property type="match status" value="1"/>
</dbReference>
<keyword evidence="8" id="KW-0804">Transcription</keyword>
<dbReference type="Pfam" id="PF12833">
    <property type="entry name" value="HTH_18"/>
    <property type="match status" value="1"/>
</dbReference>
<keyword evidence="4 10" id="KW-0597">Phosphoprotein</keyword>
<evidence type="ECO:0000259" key="12">
    <source>
        <dbReference type="PROSITE" id="PS50110"/>
    </source>
</evidence>
<dbReference type="Gene3D" id="3.40.50.2300">
    <property type="match status" value="1"/>
</dbReference>
<proteinExistence type="predicted"/>
<keyword evidence="3" id="KW-0963">Cytoplasm</keyword>
<dbReference type="PROSITE" id="PS01124">
    <property type="entry name" value="HTH_ARAC_FAMILY_2"/>
    <property type="match status" value="1"/>
</dbReference>
<keyword evidence="14" id="KW-1185">Reference proteome</keyword>
<evidence type="ECO:0000256" key="2">
    <source>
        <dbReference type="ARBA" id="ARBA00018672"/>
    </source>
</evidence>